<reference evidence="1" key="1">
    <citation type="submission" date="2014-05" db="EMBL/GenBank/DDBJ databases">
        <authorList>
            <person name="Chronopoulou M."/>
        </authorList>
    </citation>
    <scope>NUCLEOTIDE SEQUENCE</scope>
    <source>
        <tissue evidence="1">Whole organism</tissue>
    </source>
</reference>
<name>A0A0K2TQ49_LEPSM</name>
<sequence>MDMWPPASPDLNHMDYYVRGILEKESNKLTGFHSQGSDQHE</sequence>
<protein>
    <submittedName>
        <fullName evidence="1">Uncharacterized protein</fullName>
    </submittedName>
</protein>
<dbReference type="EMBL" id="HACA01010788">
    <property type="protein sequence ID" value="CDW28149.1"/>
    <property type="molecule type" value="Transcribed_RNA"/>
</dbReference>
<dbReference type="AlphaFoldDB" id="A0A0K2TQ49"/>
<proteinExistence type="predicted"/>
<organism evidence="1">
    <name type="scientific">Lepeophtheirus salmonis</name>
    <name type="common">Salmon louse</name>
    <name type="synonym">Caligus salmonis</name>
    <dbReference type="NCBI Taxonomy" id="72036"/>
    <lineage>
        <taxon>Eukaryota</taxon>
        <taxon>Metazoa</taxon>
        <taxon>Ecdysozoa</taxon>
        <taxon>Arthropoda</taxon>
        <taxon>Crustacea</taxon>
        <taxon>Multicrustacea</taxon>
        <taxon>Hexanauplia</taxon>
        <taxon>Copepoda</taxon>
        <taxon>Siphonostomatoida</taxon>
        <taxon>Caligidae</taxon>
        <taxon>Lepeophtheirus</taxon>
    </lineage>
</organism>
<evidence type="ECO:0000313" key="1">
    <source>
        <dbReference type="EMBL" id="CDW28149.1"/>
    </source>
</evidence>
<accession>A0A0K2TQ49</accession>